<comment type="caution">
    <text evidence="2">The sequence shown here is derived from an EMBL/GenBank/DDBJ whole genome shotgun (WGS) entry which is preliminary data.</text>
</comment>
<gene>
    <name evidence="2" type="ORF">GCM10009007_09590</name>
</gene>
<name>A0A8J3CN57_9BURK</name>
<dbReference type="AlphaFoldDB" id="A0A8J3CN57"/>
<sequence>MTEASMWPGQTASAFEALAKTGGSPAAKKTGNVKNVPPPATALQTPAMKPVSMSKSSVAVSGMMRSKK</sequence>
<reference evidence="2" key="2">
    <citation type="submission" date="2020-09" db="EMBL/GenBank/DDBJ databases">
        <authorList>
            <person name="Sun Q."/>
            <person name="Kim S."/>
        </authorList>
    </citation>
    <scope>NUCLEOTIDE SEQUENCE</scope>
    <source>
        <strain evidence="2">KCTC 32501</strain>
    </source>
</reference>
<proteinExistence type="predicted"/>
<organism evidence="2 3">
    <name type="scientific">Formosimonas limnophila</name>
    <dbReference type="NCBI Taxonomy" id="1384487"/>
    <lineage>
        <taxon>Bacteria</taxon>
        <taxon>Pseudomonadati</taxon>
        <taxon>Pseudomonadota</taxon>
        <taxon>Betaproteobacteria</taxon>
        <taxon>Burkholderiales</taxon>
        <taxon>Burkholderiaceae</taxon>
        <taxon>Formosimonas</taxon>
    </lineage>
</organism>
<keyword evidence="3" id="KW-1185">Reference proteome</keyword>
<feature type="region of interest" description="Disordered" evidence="1">
    <location>
        <begin position="21"/>
        <end position="68"/>
    </location>
</feature>
<reference evidence="2" key="1">
    <citation type="journal article" date="2014" name="Int. J. Syst. Evol. Microbiol.">
        <title>Complete genome sequence of Corynebacterium casei LMG S-19264T (=DSM 44701T), isolated from a smear-ripened cheese.</title>
        <authorList>
            <consortium name="US DOE Joint Genome Institute (JGI-PGF)"/>
            <person name="Walter F."/>
            <person name="Albersmeier A."/>
            <person name="Kalinowski J."/>
            <person name="Ruckert C."/>
        </authorList>
    </citation>
    <scope>NUCLEOTIDE SEQUENCE</scope>
    <source>
        <strain evidence="2">KCTC 32501</strain>
    </source>
</reference>
<evidence type="ECO:0000313" key="3">
    <source>
        <dbReference type="Proteomes" id="UP000614287"/>
    </source>
</evidence>
<dbReference type="EMBL" id="BMZG01000004">
    <property type="protein sequence ID" value="GHA70820.1"/>
    <property type="molecule type" value="Genomic_DNA"/>
</dbReference>
<protein>
    <submittedName>
        <fullName evidence="2">Uncharacterized protein</fullName>
    </submittedName>
</protein>
<dbReference type="Proteomes" id="UP000614287">
    <property type="component" value="Unassembled WGS sequence"/>
</dbReference>
<evidence type="ECO:0000313" key="2">
    <source>
        <dbReference type="EMBL" id="GHA70820.1"/>
    </source>
</evidence>
<evidence type="ECO:0000256" key="1">
    <source>
        <dbReference type="SAM" id="MobiDB-lite"/>
    </source>
</evidence>
<accession>A0A8J3CN57</accession>